<evidence type="ECO:0000259" key="11">
    <source>
        <dbReference type="PROSITE" id="PS01124"/>
    </source>
</evidence>
<keyword evidence="8" id="KW-0804">Transcription</keyword>
<dbReference type="Proteomes" id="UP000092574">
    <property type="component" value="Chromosome"/>
</dbReference>
<dbReference type="InterPro" id="IPR018062">
    <property type="entry name" value="HTH_AraC-typ_CS"/>
</dbReference>
<comment type="function">
    <text evidence="9">May play the central regulatory role in sporulation. It may be an element of the effector pathway responsible for the activation of sporulation genes in response to nutritional stress. Spo0A may act in concert with spo0H (a sigma factor) to control the expression of some genes that are critical to the sporulation process.</text>
</comment>
<dbReference type="EMBL" id="CP015405">
    <property type="protein sequence ID" value="ANU77369.1"/>
    <property type="molecule type" value="Genomic_DNA"/>
</dbReference>
<evidence type="ECO:0000256" key="1">
    <source>
        <dbReference type="ARBA" id="ARBA00004496"/>
    </source>
</evidence>
<accession>A0A1C7IFZ1</accession>
<evidence type="ECO:0000256" key="9">
    <source>
        <dbReference type="ARBA" id="ARBA00024867"/>
    </source>
</evidence>
<dbReference type="InterPro" id="IPR001789">
    <property type="entry name" value="Sig_transdc_resp-reg_receiver"/>
</dbReference>
<dbReference type="PROSITE" id="PS50110">
    <property type="entry name" value="RESPONSE_REGULATORY"/>
    <property type="match status" value="1"/>
</dbReference>
<keyword evidence="6" id="KW-0805">Transcription regulation</keyword>
<dbReference type="AlphaFoldDB" id="A0A1C7IFZ1"/>
<dbReference type="Pfam" id="PF00072">
    <property type="entry name" value="Response_reg"/>
    <property type="match status" value="1"/>
</dbReference>
<dbReference type="Gene3D" id="3.40.50.2300">
    <property type="match status" value="1"/>
</dbReference>
<organism evidence="13 14">
    <name type="scientific">Blautia pseudococcoides</name>
    <dbReference type="NCBI Taxonomy" id="1796616"/>
    <lineage>
        <taxon>Bacteria</taxon>
        <taxon>Bacillati</taxon>
        <taxon>Bacillota</taxon>
        <taxon>Clostridia</taxon>
        <taxon>Lachnospirales</taxon>
        <taxon>Lachnospiraceae</taxon>
        <taxon>Blautia</taxon>
    </lineage>
</organism>
<comment type="subcellular location">
    <subcellularLocation>
        <location evidence="1">Cytoplasm</location>
    </subcellularLocation>
</comment>
<evidence type="ECO:0000313" key="14">
    <source>
        <dbReference type="Proteomes" id="UP000092574"/>
    </source>
</evidence>
<dbReference type="InterPro" id="IPR011006">
    <property type="entry name" value="CheY-like_superfamily"/>
</dbReference>
<keyword evidence="7 13" id="KW-0238">DNA-binding</keyword>
<dbReference type="GO" id="GO:0005737">
    <property type="term" value="C:cytoplasm"/>
    <property type="evidence" value="ECO:0007669"/>
    <property type="project" value="UniProtKB-SubCell"/>
</dbReference>
<dbReference type="Gene3D" id="1.10.10.60">
    <property type="entry name" value="Homeodomain-like"/>
    <property type="match status" value="2"/>
</dbReference>
<evidence type="ECO:0000256" key="7">
    <source>
        <dbReference type="ARBA" id="ARBA00023125"/>
    </source>
</evidence>
<dbReference type="SUPFAM" id="SSF46689">
    <property type="entry name" value="Homeodomain-like"/>
    <property type="match status" value="1"/>
</dbReference>
<gene>
    <name evidence="13" type="ORF">A4V09_17430</name>
</gene>
<dbReference type="Pfam" id="PF12833">
    <property type="entry name" value="HTH_18"/>
    <property type="match status" value="1"/>
</dbReference>
<proteinExistence type="predicted"/>
<evidence type="ECO:0000256" key="2">
    <source>
        <dbReference type="ARBA" id="ARBA00018672"/>
    </source>
</evidence>
<dbReference type="PANTHER" id="PTHR42713">
    <property type="entry name" value="HISTIDINE KINASE-RELATED"/>
    <property type="match status" value="1"/>
</dbReference>
<dbReference type="SUPFAM" id="SSF52172">
    <property type="entry name" value="CheY-like"/>
    <property type="match status" value="1"/>
</dbReference>
<evidence type="ECO:0000313" key="13">
    <source>
        <dbReference type="EMBL" id="ANU77369.1"/>
    </source>
</evidence>
<evidence type="ECO:0000256" key="4">
    <source>
        <dbReference type="ARBA" id="ARBA00022553"/>
    </source>
</evidence>
<evidence type="ECO:0000256" key="10">
    <source>
        <dbReference type="PROSITE-ProRule" id="PRU00169"/>
    </source>
</evidence>
<dbReference type="InterPro" id="IPR009057">
    <property type="entry name" value="Homeodomain-like_sf"/>
</dbReference>
<dbReference type="OrthoDB" id="9794370at2"/>
<keyword evidence="4 10" id="KW-0597">Phosphoprotein</keyword>
<feature type="domain" description="HTH araC/xylS-type" evidence="11">
    <location>
        <begin position="429"/>
        <end position="528"/>
    </location>
</feature>
<dbReference type="PROSITE" id="PS00041">
    <property type="entry name" value="HTH_ARAC_FAMILY_1"/>
    <property type="match status" value="1"/>
</dbReference>
<dbReference type="GO" id="GO:0043565">
    <property type="term" value="F:sequence-specific DNA binding"/>
    <property type="evidence" value="ECO:0007669"/>
    <property type="project" value="InterPro"/>
</dbReference>
<evidence type="ECO:0000256" key="6">
    <source>
        <dbReference type="ARBA" id="ARBA00023015"/>
    </source>
</evidence>
<sequence>MKTLIIIDDELFFRKSICSLIKKQENYEIIGEANNGASGAEMIRELKPDIALVDISMPVMDGLEMIRSLVSDCRTKFILSTGYNDFAYAKQAIILGVKEYLLKPVDNRELLDCLDKLSQEIDGERRRQGVISDYYQTRSLYQKHMALNFFGKAISGDCPPEEFAVLKKQAELESTDWFMVLSLKLNNTNTAVWNWETDLSLCHSIMENICTEVLHQTYENLLYVDYSLFHQYIILGLKNNFCEVTHLENLCEHLIKLLKETVHIPVSIFSGTPKHGAQGIKASYEEALSVQHTSSYKNLTVFKYYNPESLSPEIDITSDICQEILLLLRRKQEEQMVQYICATFDKMQESNCHIRKIYLTAALFITTLDDFITECGCSDLEFTGLQNALDSYKNCENIEQLKKLLTDTYASVLEYLGKNTVSGKTSLIADIQLYIEQHYMDPELRLESIASYFFVSPQYLSTLFSQESHTTLSSYINIYRMHKAKEFLLQQSPSIQNTAALCGFTDAGYFSKCFKKFYGISPKNFLALRSS</sequence>
<dbReference type="STRING" id="1796616.A4V09_17430"/>
<dbReference type="RefSeq" id="WP_065543497.1">
    <property type="nucleotide sequence ID" value="NZ_CP015405.2"/>
</dbReference>
<name>A0A1C7IFZ1_9FIRM</name>
<evidence type="ECO:0000259" key="12">
    <source>
        <dbReference type="PROSITE" id="PS50110"/>
    </source>
</evidence>
<evidence type="ECO:0000256" key="5">
    <source>
        <dbReference type="ARBA" id="ARBA00023012"/>
    </source>
</evidence>
<dbReference type="InterPro" id="IPR051552">
    <property type="entry name" value="HptR"/>
</dbReference>
<dbReference type="InterPro" id="IPR018060">
    <property type="entry name" value="HTH_AraC"/>
</dbReference>
<feature type="modified residue" description="4-aspartylphosphate" evidence="10">
    <location>
        <position position="54"/>
    </location>
</feature>
<reference evidence="13" key="1">
    <citation type="submission" date="2017-04" db="EMBL/GenBank/DDBJ databases">
        <title>Complete Genome Sequences of Twelve Strains of a Stable Defined Moderately Diverse Mouse Microbiota 2 (sDMDMm2).</title>
        <authorList>
            <person name="Uchimura Y."/>
            <person name="Wyss M."/>
            <person name="Brugiroux S."/>
            <person name="Limenitakis J.P."/>
            <person name="Stecher B."/>
            <person name="McCoy K.D."/>
            <person name="Macpherson A.J."/>
        </authorList>
    </citation>
    <scope>NUCLEOTIDE SEQUENCE</scope>
    <source>
        <strain evidence="13">YL58</strain>
    </source>
</reference>
<feature type="domain" description="Response regulatory" evidence="12">
    <location>
        <begin position="3"/>
        <end position="118"/>
    </location>
</feature>
<dbReference type="GO" id="GO:0003700">
    <property type="term" value="F:DNA-binding transcription factor activity"/>
    <property type="evidence" value="ECO:0007669"/>
    <property type="project" value="InterPro"/>
</dbReference>
<dbReference type="SMART" id="SM00342">
    <property type="entry name" value="HTH_ARAC"/>
    <property type="match status" value="1"/>
</dbReference>
<keyword evidence="5" id="KW-0902">Two-component regulatory system</keyword>
<keyword evidence="14" id="KW-1185">Reference proteome</keyword>
<dbReference type="KEGG" id="byl:A4V09_17430"/>
<dbReference type="PANTHER" id="PTHR42713:SF3">
    <property type="entry name" value="TRANSCRIPTIONAL REGULATORY PROTEIN HPTR"/>
    <property type="match status" value="1"/>
</dbReference>
<dbReference type="CDD" id="cd17536">
    <property type="entry name" value="REC_YesN-like"/>
    <property type="match status" value="1"/>
</dbReference>
<dbReference type="GO" id="GO:0000160">
    <property type="term" value="P:phosphorelay signal transduction system"/>
    <property type="evidence" value="ECO:0007669"/>
    <property type="project" value="UniProtKB-KW"/>
</dbReference>
<protein>
    <recommendedName>
        <fullName evidence="2">Stage 0 sporulation protein A homolog</fullName>
    </recommendedName>
</protein>
<evidence type="ECO:0000256" key="8">
    <source>
        <dbReference type="ARBA" id="ARBA00023163"/>
    </source>
</evidence>
<dbReference type="SMART" id="SM00448">
    <property type="entry name" value="REC"/>
    <property type="match status" value="1"/>
</dbReference>
<dbReference type="PROSITE" id="PS01124">
    <property type="entry name" value="HTH_ARAC_FAMILY_2"/>
    <property type="match status" value="1"/>
</dbReference>
<keyword evidence="3" id="KW-0963">Cytoplasm</keyword>
<evidence type="ECO:0000256" key="3">
    <source>
        <dbReference type="ARBA" id="ARBA00022490"/>
    </source>
</evidence>